<evidence type="ECO:0000313" key="2">
    <source>
        <dbReference type="EMBL" id="PVZ66781.1"/>
    </source>
</evidence>
<dbReference type="InterPro" id="IPR027417">
    <property type="entry name" value="P-loop_NTPase"/>
</dbReference>
<dbReference type="Pfam" id="PF13304">
    <property type="entry name" value="AAA_21"/>
    <property type="match status" value="1"/>
</dbReference>
<keyword evidence="2" id="KW-0547">Nucleotide-binding</keyword>
<dbReference type="Proteomes" id="UP000244906">
    <property type="component" value="Unassembled WGS sequence"/>
</dbReference>
<evidence type="ECO:0000313" key="3">
    <source>
        <dbReference type="Proteomes" id="UP000244906"/>
    </source>
</evidence>
<dbReference type="RefSeq" id="WP_116688143.1">
    <property type="nucleotide sequence ID" value="NZ_CAWNYD010000007.1"/>
</dbReference>
<sequence>MRIEKIHLRGYKSAADILLEDVSPFAVFAGPNGAGKSNLADGLAFFGQIVKSGAKQAISKAGGFKQIHCFKLPKKARTAASLELMITLKSKTYHYFVRVDDMDTKEPKLKETLSVDGHLVLDREDGLLKVKMLDTYEHNSQIEHEPWQNMPYPSDVSALMMKSDLPLYHFITNIRIFRFDPQLAKEPDSSSTQTNELDTFGRNVASMLGELLKNTDAREEITEWLELLVPGMEQVSTQKQKLDGSTALKFKEKGTAEPFPANLISDGTIYALCIMTGVLSRQGSLGMTFIEEPERGIHPQAIAELVSLMRDNASTDQPVFTTTHSESVVRSSKIDELWLVNKVNGKTSLKNAAKNSADLDDLNLDKAWLMNFFDGGLPW</sequence>
<dbReference type="GO" id="GO:0016887">
    <property type="term" value="F:ATP hydrolysis activity"/>
    <property type="evidence" value="ECO:0007669"/>
    <property type="project" value="InterPro"/>
</dbReference>
<feature type="domain" description="ATPase AAA-type core" evidence="1">
    <location>
        <begin position="25"/>
        <end position="329"/>
    </location>
</feature>
<dbReference type="GO" id="GO:0005524">
    <property type="term" value="F:ATP binding"/>
    <property type="evidence" value="ECO:0007669"/>
    <property type="project" value="UniProtKB-KW"/>
</dbReference>
<dbReference type="InterPro" id="IPR014555">
    <property type="entry name" value="RecF-like"/>
</dbReference>
<protein>
    <submittedName>
        <fullName evidence="2">ABC transporter ATP-binding protein</fullName>
    </submittedName>
</protein>
<organism evidence="2 3">
    <name type="scientific">Pelagibaculum spongiae</name>
    <dbReference type="NCBI Taxonomy" id="2080658"/>
    <lineage>
        <taxon>Bacteria</taxon>
        <taxon>Pseudomonadati</taxon>
        <taxon>Pseudomonadota</taxon>
        <taxon>Gammaproteobacteria</taxon>
        <taxon>Oceanospirillales</taxon>
        <taxon>Pelagibaculum</taxon>
    </lineage>
</organism>
<dbReference type="PIRSF" id="PIRSF029347">
    <property type="entry name" value="RecF"/>
    <property type="match status" value="1"/>
</dbReference>
<dbReference type="InterPro" id="IPR003959">
    <property type="entry name" value="ATPase_AAA_core"/>
</dbReference>
<reference evidence="2 3" key="1">
    <citation type="submission" date="2018-04" db="EMBL/GenBank/DDBJ databases">
        <title>Thalassorhabdus spongiae gen. nov., sp. nov., isolated from a marine sponge in South-West Iceland.</title>
        <authorList>
            <person name="Knobloch S."/>
            <person name="Daussin A."/>
            <person name="Johannsson R."/>
            <person name="Marteinsson V.T."/>
        </authorList>
    </citation>
    <scope>NUCLEOTIDE SEQUENCE [LARGE SCALE GENOMIC DNA]</scope>
    <source>
        <strain evidence="2 3">Hp12</strain>
    </source>
</reference>
<evidence type="ECO:0000259" key="1">
    <source>
        <dbReference type="Pfam" id="PF13304"/>
    </source>
</evidence>
<proteinExistence type="predicted"/>
<dbReference type="EMBL" id="QDDL01000007">
    <property type="protein sequence ID" value="PVZ66781.1"/>
    <property type="molecule type" value="Genomic_DNA"/>
</dbReference>
<dbReference type="PANTHER" id="PTHR40396">
    <property type="entry name" value="ATPASE-LIKE PROTEIN"/>
    <property type="match status" value="1"/>
</dbReference>
<dbReference type="SUPFAM" id="SSF52540">
    <property type="entry name" value="P-loop containing nucleoside triphosphate hydrolases"/>
    <property type="match status" value="1"/>
</dbReference>
<name>A0A2V1GU33_9GAMM</name>
<accession>A0A2V1GU33</accession>
<keyword evidence="2" id="KW-0067">ATP-binding</keyword>
<gene>
    <name evidence="2" type="ORF">DC094_16080</name>
</gene>
<keyword evidence="3" id="KW-1185">Reference proteome</keyword>
<dbReference type="PANTHER" id="PTHR40396:SF1">
    <property type="entry name" value="ATPASE AAA-TYPE CORE DOMAIN-CONTAINING PROTEIN"/>
    <property type="match status" value="1"/>
</dbReference>
<dbReference type="Gene3D" id="3.40.50.300">
    <property type="entry name" value="P-loop containing nucleotide triphosphate hydrolases"/>
    <property type="match status" value="1"/>
</dbReference>
<dbReference type="AlphaFoldDB" id="A0A2V1GU33"/>
<dbReference type="OrthoDB" id="104167at2"/>
<comment type="caution">
    <text evidence="2">The sequence shown here is derived from an EMBL/GenBank/DDBJ whole genome shotgun (WGS) entry which is preliminary data.</text>
</comment>